<comment type="caution">
    <text evidence="2">The sequence shown here is derived from an EMBL/GenBank/DDBJ whole genome shotgun (WGS) entry which is preliminary data.</text>
</comment>
<sequence>MTTTRLNCEIDESFDKLNNDSEKNPIVSSSYSYQEPENNKNSDSRQSEQSNQEINEMDSKEPQNNNAKDPI</sequence>
<keyword evidence="3" id="KW-1185">Reference proteome</keyword>
<feature type="region of interest" description="Disordered" evidence="1">
    <location>
        <begin position="1"/>
        <end position="71"/>
    </location>
</feature>
<accession>A0A9N9J103</accession>
<proteinExistence type="predicted"/>
<dbReference type="AlphaFoldDB" id="A0A9N9J103"/>
<organism evidence="2 3">
    <name type="scientific">Cetraspora pellucida</name>
    <dbReference type="NCBI Taxonomy" id="1433469"/>
    <lineage>
        <taxon>Eukaryota</taxon>
        <taxon>Fungi</taxon>
        <taxon>Fungi incertae sedis</taxon>
        <taxon>Mucoromycota</taxon>
        <taxon>Glomeromycotina</taxon>
        <taxon>Glomeromycetes</taxon>
        <taxon>Diversisporales</taxon>
        <taxon>Gigasporaceae</taxon>
        <taxon>Cetraspora</taxon>
    </lineage>
</organism>
<feature type="compositionally biased region" description="Polar residues" evidence="1">
    <location>
        <begin position="62"/>
        <end position="71"/>
    </location>
</feature>
<evidence type="ECO:0000313" key="2">
    <source>
        <dbReference type="EMBL" id="CAG8757320.1"/>
    </source>
</evidence>
<dbReference type="EMBL" id="CAJVQA010019067">
    <property type="protein sequence ID" value="CAG8757320.1"/>
    <property type="molecule type" value="Genomic_DNA"/>
</dbReference>
<protein>
    <submittedName>
        <fullName evidence="2">17082_t:CDS:1</fullName>
    </submittedName>
</protein>
<reference evidence="2" key="1">
    <citation type="submission" date="2021-06" db="EMBL/GenBank/DDBJ databases">
        <authorList>
            <person name="Kallberg Y."/>
            <person name="Tangrot J."/>
            <person name="Rosling A."/>
        </authorList>
    </citation>
    <scope>NUCLEOTIDE SEQUENCE</scope>
    <source>
        <strain evidence="2">FL966</strain>
    </source>
</reference>
<dbReference type="Proteomes" id="UP000789759">
    <property type="component" value="Unassembled WGS sequence"/>
</dbReference>
<evidence type="ECO:0000256" key="1">
    <source>
        <dbReference type="SAM" id="MobiDB-lite"/>
    </source>
</evidence>
<feature type="compositionally biased region" description="Polar residues" evidence="1">
    <location>
        <begin position="26"/>
        <end position="36"/>
    </location>
</feature>
<feature type="compositionally biased region" description="Basic and acidic residues" evidence="1">
    <location>
        <begin position="37"/>
        <end position="46"/>
    </location>
</feature>
<name>A0A9N9J103_9GLOM</name>
<feature type="compositionally biased region" description="Basic and acidic residues" evidence="1">
    <location>
        <begin position="13"/>
        <end position="23"/>
    </location>
</feature>
<gene>
    <name evidence="2" type="ORF">CPELLU_LOCUS15086</name>
</gene>
<evidence type="ECO:0000313" key="3">
    <source>
        <dbReference type="Proteomes" id="UP000789759"/>
    </source>
</evidence>